<dbReference type="GO" id="GO:0015740">
    <property type="term" value="P:C4-dicarboxylate transport"/>
    <property type="evidence" value="ECO:0007669"/>
    <property type="project" value="TreeGrafter"/>
</dbReference>
<gene>
    <name evidence="10" type="ORF">ASZ90_006973</name>
</gene>
<dbReference type="InterPro" id="IPR055348">
    <property type="entry name" value="DctQ"/>
</dbReference>
<feature type="transmembrane region" description="Helical" evidence="8">
    <location>
        <begin position="96"/>
        <end position="115"/>
    </location>
</feature>
<keyword evidence="4" id="KW-0997">Cell inner membrane</keyword>
<accession>A0A0W8FQK0</accession>
<dbReference type="PANTHER" id="PTHR35011:SF2">
    <property type="entry name" value="2,3-DIKETO-L-GULONATE TRAP TRANSPORTER SMALL PERMEASE PROTEIN YIAM"/>
    <property type="match status" value="1"/>
</dbReference>
<sequence>MSSLFNFLEQVNGFLVRMEKGLIILVLFLLIVLSFGQVIARNFFKVGYMWIDELTRCIVLWMAFIGGALCSEYARHMRIDIVLHLVKGAKKRVIESVGNGFVIVICSFLFIASIKHIKYQMDSTVQLMLQGVPDWVISLVIPYFFAVTILRALLRMKKDILGEEQVKLPIMGSADLNES</sequence>
<evidence type="ECO:0000313" key="10">
    <source>
        <dbReference type="EMBL" id="KUG23213.1"/>
    </source>
</evidence>
<proteinExistence type="predicted"/>
<evidence type="ECO:0000256" key="6">
    <source>
        <dbReference type="ARBA" id="ARBA00022989"/>
    </source>
</evidence>
<feature type="domain" description="Tripartite ATP-independent periplasmic transporters DctQ component" evidence="9">
    <location>
        <begin position="30"/>
        <end position="159"/>
    </location>
</feature>
<evidence type="ECO:0000256" key="1">
    <source>
        <dbReference type="ARBA" id="ARBA00004429"/>
    </source>
</evidence>
<comment type="subcellular location">
    <subcellularLocation>
        <location evidence="1">Cell inner membrane</location>
        <topology evidence="1">Multi-pass membrane protein</topology>
    </subcellularLocation>
</comment>
<evidence type="ECO:0000256" key="2">
    <source>
        <dbReference type="ARBA" id="ARBA00022448"/>
    </source>
</evidence>
<feature type="transmembrane region" description="Helical" evidence="8">
    <location>
        <begin position="135"/>
        <end position="154"/>
    </location>
</feature>
<dbReference type="Pfam" id="PF04290">
    <property type="entry name" value="DctQ"/>
    <property type="match status" value="1"/>
</dbReference>
<evidence type="ECO:0000259" key="9">
    <source>
        <dbReference type="Pfam" id="PF04290"/>
    </source>
</evidence>
<dbReference type="GO" id="GO:0005886">
    <property type="term" value="C:plasma membrane"/>
    <property type="evidence" value="ECO:0007669"/>
    <property type="project" value="UniProtKB-SubCell"/>
</dbReference>
<evidence type="ECO:0000256" key="5">
    <source>
        <dbReference type="ARBA" id="ARBA00022692"/>
    </source>
</evidence>
<organism evidence="10">
    <name type="scientific">hydrocarbon metagenome</name>
    <dbReference type="NCBI Taxonomy" id="938273"/>
    <lineage>
        <taxon>unclassified sequences</taxon>
        <taxon>metagenomes</taxon>
        <taxon>ecological metagenomes</taxon>
    </lineage>
</organism>
<keyword evidence="2" id="KW-0813">Transport</keyword>
<keyword evidence="5 8" id="KW-0812">Transmembrane</keyword>
<feature type="transmembrane region" description="Helical" evidence="8">
    <location>
        <begin position="58"/>
        <end position="75"/>
    </location>
</feature>
<dbReference type="GO" id="GO:0022857">
    <property type="term" value="F:transmembrane transporter activity"/>
    <property type="evidence" value="ECO:0007669"/>
    <property type="project" value="TreeGrafter"/>
</dbReference>
<evidence type="ECO:0000256" key="3">
    <source>
        <dbReference type="ARBA" id="ARBA00022475"/>
    </source>
</evidence>
<dbReference type="AlphaFoldDB" id="A0A0W8FQK0"/>
<keyword evidence="6 8" id="KW-1133">Transmembrane helix</keyword>
<keyword evidence="7 8" id="KW-0472">Membrane</keyword>
<dbReference type="PANTHER" id="PTHR35011">
    <property type="entry name" value="2,3-DIKETO-L-GULONATE TRAP TRANSPORTER SMALL PERMEASE PROTEIN YIAM"/>
    <property type="match status" value="1"/>
</dbReference>
<evidence type="ECO:0000256" key="4">
    <source>
        <dbReference type="ARBA" id="ARBA00022519"/>
    </source>
</evidence>
<evidence type="ECO:0000256" key="8">
    <source>
        <dbReference type="SAM" id="Phobius"/>
    </source>
</evidence>
<protein>
    <submittedName>
        <fullName evidence="10">Trap-type c4-dicarboxylate transport system, small permease component</fullName>
    </submittedName>
</protein>
<name>A0A0W8FQK0_9ZZZZ</name>
<dbReference type="InterPro" id="IPR007387">
    <property type="entry name" value="TRAP_DctQ"/>
</dbReference>
<dbReference type="EMBL" id="LNQE01000915">
    <property type="protein sequence ID" value="KUG23213.1"/>
    <property type="molecule type" value="Genomic_DNA"/>
</dbReference>
<keyword evidence="3" id="KW-1003">Cell membrane</keyword>
<comment type="caution">
    <text evidence="10">The sequence shown here is derived from an EMBL/GenBank/DDBJ whole genome shotgun (WGS) entry which is preliminary data.</text>
</comment>
<evidence type="ECO:0000256" key="7">
    <source>
        <dbReference type="ARBA" id="ARBA00023136"/>
    </source>
</evidence>
<feature type="transmembrane region" description="Helical" evidence="8">
    <location>
        <begin position="21"/>
        <end position="38"/>
    </location>
</feature>
<reference evidence="10" key="1">
    <citation type="journal article" date="2015" name="Proc. Natl. Acad. Sci. U.S.A.">
        <title>Networks of energetic and metabolic interactions define dynamics in microbial communities.</title>
        <authorList>
            <person name="Embree M."/>
            <person name="Liu J.K."/>
            <person name="Al-Bassam M.M."/>
            <person name="Zengler K."/>
        </authorList>
    </citation>
    <scope>NUCLEOTIDE SEQUENCE</scope>
</reference>